<evidence type="ECO:0000313" key="2">
    <source>
        <dbReference type="Proteomes" id="UP000829398"/>
    </source>
</evidence>
<comment type="caution">
    <text evidence="1">The sequence shown here is derived from an EMBL/GenBank/DDBJ whole genome shotgun (WGS) entry which is preliminary data.</text>
</comment>
<organism evidence="1 2">
    <name type="scientific">Citrus sinensis</name>
    <name type="common">Sweet orange</name>
    <name type="synonym">Citrus aurantium var. sinensis</name>
    <dbReference type="NCBI Taxonomy" id="2711"/>
    <lineage>
        <taxon>Eukaryota</taxon>
        <taxon>Viridiplantae</taxon>
        <taxon>Streptophyta</taxon>
        <taxon>Embryophyta</taxon>
        <taxon>Tracheophyta</taxon>
        <taxon>Spermatophyta</taxon>
        <taxon>Magnoliopsida</taxon>
        <taxon>eudicotyledons</taxon>
        <taxon>Gunneridae</taxon>
        <taxon>Pentapetalae</taxon>
        <taxon>rosids</taxon>
        <taxon>malvids</taxon>
        <taxon>Sapindales</taxon>
        <taxon>Rutaceae</taxon>
        <taxon>Aurantioideae</taxon>
        <taxon>Citrus</taxon>
    </lineage>
</organism>
<proteinExistence type="predicted"/>
<dbReference type="EMBL" id="CM039170">
    <property type="protein sequence ID" value="KAH9798885.1"/>
    <property type="molecule type" value="Genomic_DNA"/>
</dbReference>
<evidence type="ECO:0000313" key="1">
    <source>
        <dbReference type="EMBL" id="KAH9798885.1"/>
    </source>
</evidence>
<accession>A0ACB8NLI5</accession>
<sequence>MVMTVAYPKKAVSLTEKVLERVYGNHSTSSSGNLSFDRDDNYEEDDESNVELMPIGAERTKNVLILMSDAGGGHRASADEAIRDAFKIEFGEEYRIFVKDVCKEYAGWPSNDMERSYKFMVKHVQLRKVAFRITSPKWIHSCYLAAMAAYYAKEVEVGLMEYKQNIIISVLPLMQHIPLRVLKWQGLQKKVIFVTVITELNTCHPTWVNRCYCSSKEVAKRASYFGLEESRIRVFGMVSLNGLLTQFPVHVHIQDLHDVDGDKKFGIKTLMVCLLSLL</sequence>
<dbReference type="Proteomes" id="UP000829398">
    <property type="component" value="Chromosome 1"/>
</dbReference>
<protein>
    <submittedName>
        <fullName evidence="1">Monogalactosyldiacylglycerol synthase 2</fullName>
    </submittedName>
</protein>
<name>A0ACB8NLI5_CITSI</name>
<reference evidence="2" key="1">
    <citation type="journal article" date="2023" name="Hortic. Res.">
        <title>A chromosome-level phased genome enabling allele-level studies in sweet orange: a case study on citrus Huanglongbing tolerance.</title>
        <authorList>
            <person name="Wu B."/>
            <person name="Yu Q."/>
            <person name="Deng Z."/>
            <person name="Duan Y."/>
            <person name="Luo F."/>
            <person name="Gmitter F. Jr."/>
        </authorList>
    </citation>
    <scope>NUCLEOTIDE SEQUENCE [LARGE SCALE GENOMIC DNA]</scope>
    <source>
        <strain evidence="2">cv. Valencia</strain>
    </source>
</reference>
<gene>
    <name evidence="1" type="ORF">KPL71_000171</name>
</gene>
<keyword evidence="2" id="KW-1185">Reference proteome</keyword>